<keyword evidence="1" id="KW-0175">Coiled coil</keyword>
<evidence type="ECO:0008006" key="4">
    <source>
        <dbReference type="Google" id="ProtNLM"/>
    </source>
</evidence>
<dbReference type="EMBL" id="JAOTPO010000007">
    <property type="protein sequence ID" value="MDE5414039.1"/>
    <property type="molecule type" value="Genomic_DNA"/>
</dbReference>
<reference evidence="2" key="1">
    <citation type="submission" date="2024-05" db="EMBL/GenBank/DDBJ databases">
        <title>Alkalihalobacillus sp. strain MEB203 novel alkaliphilic bacterium from Lonar Lake, India.</title>
        <authorList>
            <person name="Joshi A."/>
            <person name="Thite S."/>
            <person name="Mengade P."/>
        </authorList>
    </citation>
    <scope>NUCLEOTIDE SEQUENCE</scope>
    <source>
        <strain evidence="2">MEB 203</strain>
    </source>
</reference>
<evidence type="ECO:0000256" key="1">
    <source>
        <dbReference type="SAM" id="Coils"/>
    </source>
</evidence>
<comment type="caution">
    <text evidence="2">The sequence shown here is derived from an EMBL/GenBank/DDBJ whole genome shotgun (WGS) entry which is preliminary data.</text>
</comment>
<accession>A0ABT5VF43</accession>
<evidence type="ECO:0000313" key="3">
    <source>
        <dbReference type="Proteomes" id="UP001148125"/>
    </source>
</evidence>
<proteinExistence type="predicted"/>
<evidence type="ECO:0000313" key="2">
    <source>
        <dbReference type="EMBL" id="MDE5414039.1"/>
    </source>
</evidence>
<dbReference type="InterPro" id="IPR022258">
    <property type="entry name" value="Flagellar_operon_YvyF"/>
</dbReference>
<protein>
    <recommendedName>
        <fullName evidence="4">Flagellar protein</fullName>
    </recommendedName>
</protein>
<sequence length="143" mass="16776">MPNLENCPRCGGIFIKALRSVCDKCHREIDQMYQTVYTFIRKRDNRKATLQEVVEATGVSEDYILQFIREGRLQLAQFPNLAYPCDLCGAMIREGKICSSCRNDMSKDLKRYKEQEELAERNQAQEKVKQTTYHLFDNDVKRK</sequence>
<feature type="coiled-coil region" evidence="1">
    <location>
        <begin position="102"/>
        <end position="129"/>
    </location>
</feature>
<gene>
    <name evidence="2" type="ORF">N7Z68_11670</name>
</gene>
<dbReference type="RefSeq" id="WP_275118655.1">
    <property type="nucleotide sequence ID" value="NZ_JAOTPO010000007.1"/>
</dbReference>
<name>A0ABT5VF43_9BACI</name>
<dbReference type="NCBIfam" id="TIGR03826">
    <property type="entry name" value="YvyF"/>
    <property type="match status" value="1"/>
</dbReference>
<organism evidence="2 3">
    <name type="scientific">Alkalihalobacterium chitinilyticum</name>
    <dbReference type="NCBI Taxonomy" id="2980103"/>
    <lineage>
        <taxon>Bacteria</taxon>
        <taxon>Bacillati</taxon>
        <taxon>Bacillota</taxon>
        <taxon>Bacilli</taxon>
        <taxon>Bacillales</taxon>
        <taxon>Bacillaceae</taxon>
        <taxon>Alkalihalobacterium</taxon>
    </lineage>
</organism>
<keyword evidence="3" id="KW-1185">Reference proteome</keyword>
<dbReference type="Proteomes" id="UP001148125">
    <property type="component" value="Unassembled WGS sequence"/>
</dbReference>